<evidence type="ECO:0000313" key="2">
    <source>
        <dbReference type="EMBL" id="KEH38201.1"/>
    </source>
</evidence>
<accession>A0A072V984</accession>
<dbReference type="EnsemblPlants" id="KEH38201">
    <property type="protein sequence ID" value="KEH38201"/>
    <property type="gene ID" value="MTR_2g063160"/>
</dbReference>
<gene>
    <name evidence="2" type="ordered locus">MTR_2g063160</name>
</gene>
<reference evidence="2 4" key="2">
    <citation type="journal article" date="2014" name="BMC Genomics">
        <title>An improved genome release (version Mt4.0) for the model legume Medicago truncatula.</title>
        <authorList>
            <person name="Tang H."/>
            <person name="Krishnakumar V."/>
            <person name="Bidwell S."/>
            <person name="Rosen B."/>
            <person name="Chan A."/>
            <person name="Zhou S."/>
            <person name="Gentzbittel L."/>
            <person name="Childs K.L."/>
            <person name="Yandell M."/>
            <person name="Gundlach H."/>
            <person name="Mayer K.F."/>
            <person name="Schwartz D.C."/>
            <person name="Town C.D."/>
        </authorList>
    </citation>
    <scope>GENOME REANNOTATION</scope>
    <source>
        <strain evidence="2">A17</strain>
        <strain evidence="3 4">cv. Jemalong A17</strain>
    </source>
</reference>
<dbReference type="HOGENOM" id="CLU_2124729_0_0_1"/>
<sequence>MAGVNSNNDPYAGGVSMLITNGGYGTIWPAIYTETEPRVIPSVIKLEYEEQYDLKVPDSWSGTIWVRTGCSGNPNSSFHCAIGDWGTNNIHCHYKQPHPPVLIHKVRFNTICSN</sequence>
<dbReference type="PANTHER" id="PTHR31048">
    <property type="entry name" value="OS03G0233200 PROTEIN"/>
    <property type="match status" value="1"/>
</dbReference>
<dbReference type="SUPFAM" id="SSF49870">
    <property type="entry name" value="Osmotin, thaumatin-like protein"/>
    <property type="match status" value="1"/>
</dbReference>
<dbReference type="STRING" id="3880.A0A072V984"/>
<reference evidence="3" key="3">
    <citation type="submission" date="2015-04" db="UniProtKB">
        <authorList>
            <consortium name="EnsemblPlants"/>
        </authorList>
    </citation>
    <scope>IDENTIFICATION</scope>
    <source>
        <strain evidence="3">cv. Jemalong A17</strain>
    </source>
</reference>
<organism evidence="2 4">
    <name type="scientific">Medicago truncatula</name>
    <name type="common">Barrel medic</name>
    <name type="synonym">Medicago tribuloides</name>
    <dbReference type="NCBI Taxonomy" id="3880"/>
    <lineage>
        <taxon>Eukaryota</taxon>
        <taxon>Viridiplantae</taxon>
        <taxon>Streptophyta</taxon>
        <taxon>Embryophyta</taxon>
        <taxon>Tracheophyta</taxon>
        <taxon>Spermatophyta</taxon>
        <taxon>Magnoliopsida</taxon>
        <taxon>eudicotyledons</taxon>
        <taxon>Gunneridae</taxon>
        <taxon>Pentapetalae</taxon>
        <taxon>rosids</taxon>
        <taxon>fabids</taxon>
        <taxon>Fabales</taxon>
        <taxon>Fabaceae</taxon>
        <taxon>Papilionoideae</taxon>
        <taxon>50 kb inversion clade</taxon>
        <taxon>NPAAA clade</taxon>
        <taxon>Hologalegina</taxon>
        <taxon>IRL clade</taxon>
        <taxon>Trifolieae</taxon>
        <taxon>Medicago</taxon>
    </lineage>
</organism>
<dbReference type="InterPro" id="IPR001938">
    <property type="entry name" value="Thaumatin"/>
</dbReference>
<keyword evidence="4" id="KW-1185">Reference proteome</keyword>
<dbReference type="AlphaFoldDB" id="A0A072V984"/>
<dbReference type="EMBL" id="CM001218">
    <property type="protein sequence ID" value="KEH38201.1"/>
    <property type="molecule type" value="Genomic_DNA"/>
</dbReference>
<dbReference type="Gene3D" id="2.60.110.10">
    <property type="entry name" value="Thaumatin"/>
    <property type="match status" value="1"/>
</dbReference>
<evidence type="ECO:0000256" key="1">
    <source>
        <dbReference type="ARBA" id="ARBA00010607"/>
    </source>
</evidence>
<proteinExistence type="inferred from homology"/>
<evidence type="ECO:0000313" key="4">
    <source>
        <dbReference type="Proteomes" id="UP000002051"/>
    </source>
</evidence>
<dbReference type="Proteomes" id="UP000002051">
    <property type="component" value="Chromosome 2"/>
</dbReference>
<protein>
    <submittedName>
        <fullName evidence="2">Pathogenesis-related thaumatin family protein</fullName>
    </submittedName>
</protein>
<name>A0A072V984_MEDTR</name>
<evidence type="ECO:0000313" key="3">
    <source>
        <dbReference type="EnsemblPlants" id="KEH38201"/>
    </source>
</evidence>
<dbReference type="InterPro" id="IPR037176">
    <property type="entry name" value="Osmotin/thaumatin-like_sf"/>
</dbReference>
<reference evidence="2 4" key="1">
    <citation type="journal article" date="2011" name="Nature">
        <title>The Medicago genome provides insight into the evolution of rhizobial symbioses.</title>
        <authorList>
            <person name="Young N.D."/>
            <person name="Debelle F."/>
            <person name="Oldroyd G.E."/>
            <person name="Geurts R."/>
            <person name="Cannon S.B."/>
            <person name="Udvardi M.K."/>
            <person name="Benedito V.A."/>
            <person name="Mayer K.F."/>
            <person name="Gouzy J."/>
            <person name="Schoof H."/>
            <person name="Van de Peer Y."/>
            <person name="Proost S."/>
            <person name="Cook D.R."/>
            <person name="Meyers B.C."/>
            <person name="Spannagl M."/>
            <person name="Cheung F."/>
            <person name="De Mita S."/>
            <person name="Krishnakumar V."/>
            <person name="Gundlach H."/>
            <person name="Zhou S."/>
            <person name="Mudge J."/>
            <person name="Bharti A.K."/>
            <person name="Murray J.D."/>
            <person name="Naoumkina M.A."/>
            <person name="Rosen B."/>
            <person name="Silverstein K.A."/>
            <person name="Tang H."/>
            <person name="Rombauts S."/>
            <person name="Zhao P.X."/>
            <person name="Zhou P."/>
            <person name="Barbe V."/>
            <person name="Bardou P."/>
            <person name="Bechner M."/>
            <person name="Bellec A."/>
            <person name="Berger A."/>
            <person name="Berges H."/>
            <person name="Bidwell S."/>
            <person name="Bisseling T."/>
            <person name="Choisne N."/>
            <person name="Couloux A."/>
            <person name="Denny R."/>
            <person name="Deshpande S."/>
            <person name="Dai X."/>
            <person name="Doyle J.J."/>
            <person name="Dudez A.M."/>
            <person name="Farmer A.D."/>
            <person name="Fouteau S."/>
            <person name="Franken C."/>
            <person name="Gibelin C."/>
            <person name="Gish J."/>
            <person name="Goldstein S."/>
            <person name="Gonzalez A.J."/>
            <person name="Green P.J."/>
            <person name="Hallab A."/>
            <person name="Hartog M."/>
            <person name="Hua A."/>
            <person name="Humphray S.J."/>
            <person name="Jeong D.H."/>
            <person name="Jing Y."/>
            <person name="Jocker A."/>
            <person name="Kenton S.M."/>
            <person name="Kim D.J."/>
            <person name="Klee K."/>
            <person name="Lai H."/>
            <person name="Lang C."/>
            <person name="Lin S."/>
            <person name="Macmil S.L."/>
            <person name="Magdelenat G."/>
            <person name="Matthews L."/>
            <person name="McCorrison J."/>
            <person name="Monaghan E.L."/>
            <person name="Mun J.H."/>
            <person name="Najar F.Z."/>
            <person name="Nicholson C."/>
            <person name="Noirot C."/>
            <person name="O'Bleness M."/>
            <person name="Paule C.R."/>
            <person name="Poulain J."/>
            <person name="Prion F."/>
            <person name="Qin B."/>
            <person name="Qu C."/>
            <person name="Retzel E.F."/>
            <person name="Riddle C."/>
            <person name="Sallet E."/>
            <person name="Samain S."/>
            <person name="Samson N."/>
            <person name="Sanders I."/>
            <person name="Saurat O."/>
            <person name="Scarpelli C."/>
            <person name="Schiex T."/>
            <person name="Segurens B."/>
            <person name="Severin A.J."/>
            <person name="Sherrier D.J."/>
            <person name="Shi R."/>
            <person name="Sims S."/>
            <person name="Singer S.R."/>
            <person name="Sinharoy S."/>
            <person name="Sterck L."/>
            <person name="Viollet A."/>
            <person name="Wang B.B."/>
            <person name="Wang K."/>
            <person name="Wang M."/>
            <person name="Wang X."/>
            <person name="Warfsmann J."/>
            <person name="Weissenbach J."/>
            <person name="White D.D."/>
            <person name="White J.D."/>
            <person name="Wiley G.B."/>
            <person name="Wincker P."/>
            <person name="Xing Y."/>
            <person name="Yang L."/>
            <person name="Yao Z."/>
            <person name="Ying F."/>
            <person name="Zhai J."/>
            <person name="Zhou L."/>
            <person name="Zuber A."/>
            <person name="Denarie J."/>
            <person name="Dixon R.A."/>
            <person name="May G.D."/>
            <person name="Schwartz D.C."/>
            <person name="Rogers J."/>
            <person name="Quetier F."/>
            <person name="Town C.D."/>
            <person name="Roe B.A."/>
        </authorList>
    </citation>
    <scope>NUCLEOTIDE SEQUENCE [LARGE SCALE GENOMIC DNA]</scope>
    <source>
        <strain evidence="2">A17</strain>
        <strain evidence="3 4">cv. Jemalong A17</strain>
    </source>
</reference>
<dbReference type="Pfam" id="PF00314">
    <property type="entry name" value="Thaumatin"/>
    <property type="match status" value="1"/>
</dbReference>
<dbReference type="GO" id="GO:0006952">
    <property type="term" value="P:defense response"/>
    <property type="evidence" value="ECO:0000318"/>
    <property type="project" value="GO_Central"/>
</dbReference>
<comment type="similarity">
    <text evidence="1">Belongs to the thaumatin family.</text>
</comment>